<evidence type="ECO:0000313" key="2">
    <source>
        <dbReference type="Proteomes" id="UP001497382"/>
    </source>
</evidence>
<sequence>MHRLLAKTILEHLSSTWGRFFSLCHHKYSITHFIQVLISSTRREGCLPRKNLKFWGNIFYIIIKIYFGTCNTI</sequence>
<accession>A0AAV2A4G9</accession>
<proteinExistence type="predicted"/>
<protein>
    <submittedName>
        <fullName evidence="1">Uncharacterized protein</fullName>
    </submittedName>
</protein>
<dbReference type="EMBL" id="CAXIEN010000106">
    <property type="protein sequence ID" value="CAL1277860.1"/>
    <property type="molecule type" value="Genomic_DNA"/>
</dbReference>
<gene>
    <name evidence="1" type="ORF">LARSCL_LOCUS9452</name>
</gene>
<comment type="caution">
    <text evidence="1">The sequence shown here is derived from an EMBL/GenBank/DDBJ whole genome shotgun (WGS) entry which is preliminary data.</text>
</comment>
<evidence type="ECO:0000313" key="1">
    <source>
        <dbReference type="EMBL" id="CAL1277860.1"/>
    </source>
</evidence>
<reference evidence="1 2" key="1">
    <citation type="submission" date="2024-04" db="EMBL/GenBank/DDBJ databases">
        <authorList>
            <person name="Rising A."/>
            <person name="Reimegard J."/>
            <person name="Sonavane S."/>
            <person name="Akerstrom W."/>
            <person name="Nylinder S."/>
            <person name="Hedman E."/>
            <person name="Kallberg Y."/>
        </authorList>
    </citation>
    <scope>NUCLEOTIDE SEQUENCE [LARGE SCALE GENOMIC DNA]</scope>
</reference>
<keyword evidence="2" id="KW-1185">Reference proteome</keyword>
<name>A0AAV2A4G9_9ARAC</name>
<dbReference type="AlphaFoldDB" id="A0AAV2A4G9"/>
<dbReference type="Proteomes" id="UP001497382">
    <property type="component" value="Unassembled WGS sequence"/>
</dbReference>
<organism evidence="1 2">
    <name type="scientific">Larinioides sclopetarius</name>
    <dbReference type="NCBI Taxonomy" id="280406"/>
    <lineage>
        <taxon>Eukaryota</taxon>
        <taxon>Metazoa</taxon>
        <taxon>Ecdysozoa</taxon>
        <taxon>Arthropoda</taxon>
        <taxon>Chelicerata</taxon>
        <taxon>Arachnida</taxon>
        <taxon>Araneae</taxon>
        <taxon>Araneomorphae</taxon>
        <taxon>Entelegynae</taxon>
        <taxon>Araneoidea</taxon>
        <taxon>Araneidae</taxon>
        <taxon>Larinioides</taxon>
    </lineage>
</organism>